<keyword evidence="2" id="KW-0805">Transcription regulation</keyword>
<keyword evidence="3" id="KW-0238">DNA-binding</keyword>
<sequence>MISGRDMNIRHLRAFVAVCESGSVSIAAERMQLSQPAVTQSMAKLERLLDVSLFNRRSKGLVPTPAGTVFLVRVEGALNRLAVALRNIRAAAGVMGALTTTHLKALDAVARHGSFSLAAVALGISQPALHRAARDLETQLGKTLYTKTHRGIDVTRDGDVLVRAIRLAFADLDHGVEDIVALTSGKSTILRVGALSLAQGTIMPPVLNRLHDIAPEVHVRVVDAPFDDMLYALRHGEIDIMVGRLRDPLPAPDIRQNALFEDRLGVFCRPEHPVLSIGHPTKADLAAYPWVVGHPGMRGRQHFDQFFADVPQDCLGPMIESSAHALVSGLLRGSDKLAMLSQIEAAEDCRRGTLARVDTDLGDSAHVIGTTVRDDWKPTPMQETFLDTLSTQVDLLH</sequence>
<feature type="domain" description="HTH lysR-type" evidence="5">
    <location>
        <begin position="98"/>
        <end position="155"/>
    </location>
</feature>
<keyword evidence="7" id="KW-1185">Reference proteome</keyword>
<dbReference type="Gene3D" id="1.10.10.10">
    <property type="entry name" value="Winged helix-like DNA-binding domain superfamily/Winged helix DNA-binding domain"/>
    <property type="match status" value="2"/>
</dbReference>
<evidence type="ECO:0000256" key="2">
    <source>
        <dbReference type="ARBA" id="ARBA00023015"/>
    </source>
</evidence>
<dbReference type="SUPFAM" id="SSF53850">
    <property type="entry name" value="Periplasmic binding protein-like II"/>
    <property type="match status" value="1"/>
</dbReference>
<evidence type="ECO:0000256" key="3">
    <source>
        <dbReference type="ARBA" id="ARBA00023125"/>
    </source>
</evidence>
<dbReference type="InterPro" id="IPR036388">
    <property type="entry name" value="WH-like_DNA-bd_sf"/>
</dbReference>
<reference evidence="6 7" key="1">
    <citation type="submission" date="2015-09" db="EMBL/GenBank/DDBJ databases">
        <authorList>
            <consortium name="Swine Surveillance"/>
        </authorList>
    </citation>
    <scope>NUCLEOTIDE SEQUENCE [LARGE SCALE GENOMIC DNA]</scope>
    <source>
        <strain evidence="6 7">CECT 7648</strain>
    </source>
</reference>
<feature type="domain" description="HTH lysR-type" evidence="5">
    <location>
        <begin position="7"/>
        <end position="64"/>
    </location>
</feature>
<evidence type="ECO:0000256" key="4">
    <source>
        <dbReference type="ARBA" id="ARBA00023163"/>
    </source>
</evidence>
<dbReference type="STRING" id="441103.TRN7648_03791"/>
<gene>
    <name evidence="6" type="primary">gbpR_2</name>
    <name evidence="6" type="ORF">TRN7648_03791</name>
</gene>
<dbReference type="PANTHER" id="PTHR30126:SF98">
    <property type="entry name" value="HTH-TYPE TRANSCRIPTIONAL ACTIVATOR BAUR"/>
    <property type="match status" value="1"/>
</dbReference>
<dbReference type="Pfam" id="PF03466">
    <property type="entry name" value="LysR_substrate"/>
    <property type="match status" value="1"/>
</dbReference>
<dbReference type="GO" id="GO:0003700">
    <property type="term" value="F:DNA-binding transcription factor activity"/>
    <property type="evidence" value="ECO:0007669"/>
    <property type="project" value="InterPro"/>
</dbReference>
<dbReference type="SUPFAM" id="SSF46785">
    <property type="entry name" value="Winged helix' DNA-binding domain"/>
    <property type="match status" value="2"/>
</dbReference>
<dbReference type="AlphaFoldDB" id="A0A0P1GZY6"/>
<dbReference type="InterPro" id="IPR036390">
    <property type="entry name" value="WH_DNA-bd_sf"/>
</dbReference>
<dbReference type="PRINTS" id="PR00039">
    <property type="entry name" value="HTHLYSR"/>
</dbReference>
<evidence type="ECO:0000313" key="6">
    <source>
        <dbReference type="EMBL" id="CUH82055.1"/>
    </source>
</evidence>
<dbReference type="PROSITE" id="PS50931">
    <property type="entry name" value="HTH_LYSR"/>
    <property type="match status" value="2"/>
</dbReference>
<dbReference type="InterPro" id="IPR000847">
    <property type="entry name" value="LysR_HTH_N"/>
</dbReference>
<dbReference type="FunFam" id="1.10.10.10:FF:000001">
    <property type="entry name" value="LysR family transcriptional regulator"/>
    <property type="match status" value="1"/>
</dbReference>
<dbReference type="Pfam" id="PF00126">
    <property type="entry name" value="HTH_1"/>
    <property type="match status" value="2"/>
</dbReference>
<proteinExistence type="inferred from homology"/>
<dbReference type="GO" id="GO:0000976">
    <property type="term" value="F:transcription cis-regulatory region binding"/>
    <property type="evidence" value="ECO:0007669"/>
    <property type="project" value="TreeGrafter"/>
</dbReference>
<organism evidence="6 7">
    <name type="scientific">Tropicibacter naphthalenivorans</name>
    <dbReference type="NCBI Taxonomy" id="441103"/>
    <lineage>
        <taxon>Bacteria</taxon>
        <taxon>Pseudomonadati</taxon>
        <taxon>Pseudomonadota</taxon>
        <taxon>Alphaproteobacteria</taxon>
        <taxon>Rhodobacterales</taxon>
        <taxon>Roseobacteraceae</taxon>
        <taxon>Tropicibacter</taxon>
    </lineage>
</organism>
<keyword evidence="4" id="KW-0804">Transcription</keyword>
<dbReference type="Proteomes" id="UP000054935">
    <property type="component" value="Unassembled WGS sequence"/>
</dbReference>
<accession>A0A0P1GZY6</accession>
<protein>
    <submittedName>
        <fullName evidence="6">Galactose-binding protein regulator</fullName>
    </submittedName>
</protein>
<dbReference type="EMBL" id="CYSE01000010">
    <property type="protein sequence ID" value="CUH82055.1"/>
    <property type="molecule type" value="Genomic_DNA"/>
</dbReference>
<evidence type="ECO:0000313" key="7">
    <source>
        <dbReference type="Proteomes" id="UP000054935"/>
    </source>
</evidence>
<name>A0A0P1GZY6_9RHOB</name>
<dbReference type="InterPro" id="IPR005119">
    <property type="entry name" value="LysR_subst-bd"/>
</dbReference>
<dbReference type="PANTHER" id="PTHR30126">
    <property type="entry name" value="HTH-TYPE TRANSCRIPTIONAL REGULATOR"/>
    <property type="match status" value="1"/>
</dbReference>
<dbReference type="Gene3D" id="3.40.190.10">
    <property type="entry name" value="Periplasmic binding protein-like II"/>
    <property type="match status" value="2"/>
</dbReference>
<comment type="similarity">
    <text evidence="1">Belongs to the LysR transcriptional regulatory family.</text>
</comment>
<evidence type="ECO:0000256" key="1">
    <source>
        <dbReference type="ARBA" id="ARBA00009437"/>
    </source>
</evidence>
<evidence type="ECO:0000259" key="5">
    <source>
        <dbReference type="PROSITE" id="PS50931"/>
    </source>
</evidence>